<evidence type="ECO:0000313" key="2">
    <source>
        <dbReference type="EMBL" id="KAF4128112.1"/>
    </source>
</evidence>
<dbReference type="EMBL" id="JAACNO010003188">
    <property type="protein sequence ID" value="KAF4128109.1"/>
    <property type="molecule type" value="Genomic_DNA"/>
</dbReference>
<gene>
    <name evidence="1" type="ORF">GN958_ATG22655</name>
    <name evidence="2" type="ORF">GN958_ATG22658</name>
    <name evidence="3" type="ORF">GN958_ATG22661</name>
    <name evidence="4" type="ORF">GN958_ATG22664</name>
    <name evidence="5" type="ORF">GN958_ATG22671</name>
</gene>
<protein>
    <submittedName>
        <fullName evidence="4">Uncharacterized protein</fullName>
    </submittedName>
</protein>
<evidence type="ECO:0000313" key="1">
    <source>
        <dbReference type="EMBL" id="KAF4128109.1"/>
    </source>
</evidence>
<organism evidence="4 6">
    <name type="scientific">Phytophthora infestans</name>
    <name type="common">Potato late blight agent</name>
    <name type="synonym">Botrytis infestans</name>
    <dbReference type="NCBI Taxonomy" id="4787"/>
    <lineage>
        <taxon>Eukaryota</taxon>
        <taxon>Sar</taxon>
        <taxon>Stramenopiles</taxon>
        <taxon>Oomycota</taxon>
        <taxon>Peronosporomycetes</taxon>
        <taxon>Peronosporales</taxon>
        <taxon>Peronosporaceae</taxon>
        <taxon>Phytophthora</taxon>
    </lineage>
</organism>
<dbReference type="EMBL" id="JAACNO010003188">
    <property type="protein sequence ID" value="KAF4128115.1"/>
    <property type="molecule type" value="Genomic_DNA"/>
</dbReference>
<evidence type="ECO:0000313" key="3">
    <source>
        <dbReference type="EMBL" id="KAF4128115.1"/>
    </source>
</evidence>
<dbReference type="AlphaFoldDB" id="A0A8S9TQ58"/>
<dbReference type="Proteomes" id="UP000704712">
    <property type="component" value="Unassembled WGS sequence"/>
</dbReference>
<reference evidence="4" key="1">
    <citation type="submission" date="2020-03" db="EMBL/GenBank/DDBJ databases">
        <title>Hybrid Assembly of Korean Phytophthora infestans isolates.</title>
        <authorList>
            <person name="Prokchorchik M."/>
            <person name="Lee Y."/>
            <person name="Seo J."/>
            <person name="Cho J.-H."/>
            <person name="Park Y.-E."/>
            <person name="Jang D.-C."/>
            <person name="Im J.-S."/>
            <person name="Choi J.-G."/>
            <person name="Park H.-J."/>
            <person name="Lee G.-B."/>
            <person name="Lee Y.-G."/>
            <person name="Hong S.-Y."/>
            <person name="Cho K."/>
            <person name="Sohn K.H."/>
        </authorList>
    </citation>
    <scope>NUCLEOTIDE SEQUENCE</scope>
    <source>
        <strain evidence="4">KR_2_A2</strain>
    </source>
</reference>
<accession>A0A8S9TQ58</accession>
<proteinExistence type="predicted"/>
<sequence>MSMAEETELQDRECLFSMLLSGMNRRRSKQSDGLCGVWGLHSMPSILREYIYPRNRNAV</sequence>
<name>A0A8S9TQ58_PHYIN</name>
<dbReference type="EMBL" id="JAACNO010003188">
    <property type="protein sequence ID" value="KAF4128112.1"/>
    <property type="molecule type" value="Genomic_DNA"/>
</dbReference>
<dbReference type="EMBL" id="JAACNO010003188">
    <property type="protein sequence ID" value="KAF4128125.1"/>
    <property type="molecule type" value="Genomic_DNA"/>
</dbReference>
<comment type="caution">
    <text evidence="4">The sequence shown here is derived from an EMBL/GenBank/DDBJ whole genome shotgun (WGS) entry which is preliminary data.</text>
</comment>
<dbReference type="EMBL" id="JAACNO010003188">
    <property type="protein sequence ID" value="KAF4128118.1"/>
    <property type="molecule type" value="Genomic_DNA"/>
</dbReference>
<evidence type="ECO:0000313" key="5">
    <source>
        <dbReference type="EMBL" id="KAF4128125.1"/>
    </source>
</evidence>
<evidence type="ECO:0000313" key="4">
    <source>
        <dbReference type="EMBL" id="KAF4128118.1"/>
    </source>
</evidence>
<evidence type="ECO:0000313" key="6">
    <source>
        <dbReference type="Proteomes" id="UP000704712"/>
    </source>
</evidence>